<proteinExistence type="predicted"/>
<dbReference type="PANTHER" id="PTHR37953">
    <property type="entry name" value="UPF0127 PROTEIN MJ1496"/>
    <property type="match status" value="1"/>
</dbReference>
<sequence>MALQRALNVVGVIAVLALVLTAAVAAGVVPPPGAFMGAPDNGDYERTEVTITNNCSQVLGTVDVRIADTYQQKYTGLSNTTSLANGSGMLFTYEEPAEHTYVMREMDFPLDIVFIGADGRINAIESAPAPGPNENGENIQRTGQAQYILEVPRGWMASHGIHVGHRVDIDRSDRR</sequence>
<evidence type="ECO:0000313" key="1">
    <source>
        <dbReference type="EMBL" id="EMA49343.1"/>
    </source>
</evidence>
<dbReference type="Gene3D" id="2.60.120.1140">
    <property type="entry name" value="Protein of unknown function DUF192"/>
    <property type="match status" value="1"/>
</dbReference>
<accession>M0MVI1</accession>
<dbReference type="Pfam" id="PF02643">
    <property type="entry name" value="DUF192"/>
    <property type="match status" value="1"/>
</dbReference>
<evidence type="ECO:0008006" key="3">
    <source>
        <dbReference type="Google" id="ProtNLM"/>
    </source>
</evidence>
<dbReference type="InterPro" id="IPR003795">
    <property type="entry name" value="DUF192"/>
</dbReference>
<evidence type="ECO:0000313" key="2">
    <source>
        <dbReference type="Proteomes" id="UP000011625"/>
    </source>
</evidence>
<dbReference type="Proteomes" id="UP000011625">
    <property type="component" value="Unassembled WGS sequence"/>
</dbReference>
<dbReference type="STRING" id="1227456.C450_17537"/>
<dbReference type="RefSeq" id="WP_005045560.1">
    <property type="nucleotide sequence ID" value="NZ_AOME01000078.1"/>
</dbReference>
<comment type="caution">
    <text evidence="1">The sequence shown here is derived from an EMBL/GenBank/DDBJ whole genome shotgun (WGS) entry which is preliminary data.</text>
</comment>
<reference evidence="1 2" key="1">
    <citation type="journal article" date="2014" name="PLoS Genet.">
        <title>Phylogenetically driven sequencing of extremely halophilic archaea reveals strategies for static and dynamic osmo-response.</title>
        <authorList>
            <person name="Becker E.A."/>
            <person name="Seitzer P.M."/>
            <person name="Tritt A."/>
            <person name="Larsen D."/>
            <person name="Krusor M."/>
            <person name="Yao A.I."/>
            <person name="Wu D."/>
            <person name="Madern D."/>
            <person name="Eisen J.A."/>
            <person name="Darling A.E."/>
            <person name="Facciotti M.T."/>
        </authorList>
    </citation>
    <scope>NUCLEOTIDE SEQUENCE [LARGE SCALE GENOMIC DNA]</scope>
    <source>
        <strain evidence="1 2">DSM 8989</strain>
    </source>
</reference>
<organism evidence="1 2">
    <name type="scientific">Halococcus salifodinae DSM 8989</name>
    <dbReference type="NCBI Taxonomy" id="1227456"/>
    <lineage>
        <taxon>Archaea</taxon>
        <taxon>Methanobacteriati</taxon>
        <taxon>Methanobacteriota</taxon>
        <taxon>Stenosarchaea group</taxon>
        <taxon>Halobacteria</taxon>
        <taxon>Halobacteriales</taxon>
        <taxon>Halococcaceae</taxon>
        <taxon>Halococcus</taxon>
    </lineage>
</organism>
<gene>
    <name evidence="1" type="ORF">C450_17537</name>
</gene>
<dbReference type="EMBL" id="AOME01000078">
    <property type="protein sequence ID" value="EMA49343.1"/>
    <property type="molecule type" value="Genomic_DNA"/>
</dbReference>
<dbReference type="AlphaFoldDB" id="M0MVI1"/>
<dbReference type="PANTHER" id="PTHR37953:SF1">
    <property type="entry name" value="UPF0127 PROTEIN MJ1496"/>
    <property type="match status" value="1"/>
</dbReference>
<keyword evidence="2" id="KW-1185">Reference proteome</keyword>
<dbReference type="InterPro" id="IPR038695">
    <property type="entry name" value="Saro_0823-like_sf"/>
</dbReference>
<dbReference type="PATRIC" id="fig|1227456.3.peg.3567"/>
<protein>
    <recommendedName>
        <fullName evidence="3">DUF192 domain-containing protein</fullName>
    </recommendedName>
</protein>
<dbReference type="OrthoDB" id="6763at2157"/>
<name>M0MVI1_9EURY</name>